<evidence type="ECO:0000256" key="2">
    <source>
        <dbReference type="SAM" id="Phobius"/>
    </source>
</evidence>
<feature type="transmembrane region" description="Helical" evidence="2">
    <location>
        <begin position="63"/>
        <end position="83"/>
    </location>
</feature>
<organism evidence="3">
    <name type="scientific">viral metagenome</name>
    <dbReference type="NCBI Taxonomy" id="1070528"/>
    <lineage>
        <taxon>unclassified sequences</taxon>
        <taxon>metagenomes</taxon>
        <taxon>organismal metagenomes</taxon>
    </lineage>
</organism>
<dbReference type="EMBL" id="MT141376">
    <property type="protein sequence ID" value="QJA59588.1"/>
    <property type="molecule type" value="Genomic_DNA"/>
</dbReference>
<evidence type="ECO:0000313" key="6">
    <source>
        <dbReference type="EMBL" id="QJH98693.1"/>
    </source>
</evidence>
<feature type="transmembrane region" description="Helical" evidence="2">
    <location>
        <begin position="6"/>
        <end position="30"/>
    </location>
</feature>
<gene>
    <name evidence="5" type="ORF">MM415A01153_0009</name>
    <name evidence="4" type="ORF">MM415B01264_0008</name>
    <name evidence="3" type="ORF">TM448A00526_0017</name>
    <name evidence="6" type="ORF">TM448B01370_0009</name>
</gene>
<sequence>MEMEHVMALAAVGVAVVFGIIVYVLVARVLNDCDIPPLRKRPHGERPPAATGRFGKDRKMEPILASACVAMALAAMVSLYLVVRRLPRSDWGIIDGTVRMHIDAFNQGYKLGRAVEQEILSRPRRSAAPVPWQLMPEDGMEEAEESRPPSLRRSVEEEMESPGPQRDEVEVARY</sequence>
<protein>
    <submittedName>
        <fullName evidence="3">Uncharacterized protein</fullName>
    </submittedName>
</protein>
<name>A0A6H1ZHJ0_9ZZZZ</name>
<keyword evidence="2" id="KW-0472">Membrane</keyword>
<feature type="compositionally biased region" description="Basic and acidic residues" evidence="1">
    <location>
        <begin position="165"/>
        <end position="174"/>
    </location>
</feature>
<dbReference type="AlphaFoldDB" id="A0A6H1ZHJ0"/>
<dbReference type="EMBL" id="MT144748">
    <property type="protein sequence ID" value="QJH98693.1"/>
    <property type="molecule type" value="Genomic_DNA"/>
</dbReference>
<evidence type="ECO:0000313" key="5">
    <source>
        <dbReference type="EMBL" id="QJA78030.1"/>
    </source>
</evidence>
<proteinExistence type="predicted"/>
<keyword evidence="2" id="KW-0812">Transmembrane</keyword>
<reference evidence="3" key="1">
    <citation type="submission" date="2020-03" db="EMBL/GenBank/DDBJ databases">
        <title>The deep terrestrial virosphere.</title>
        <authorList>
            <person name="Holmfeldt K."/>
            <person name="Nilsson E."/>
            <person name="Simone D."/>
            <person name="Lopez-Fernandez M."/>
            <person name="Wu X."/>
            <person name="de Brujin I."/>
            <person name="Lundin D."/>
            <person name="Andersson A."/>
            <person name="Bertilsson S."/>
            <person name="Dopson M."/>
        </authorList>
    </citation>
    <scope>NUCLEOTIDE SEQUENCE</scope>
    <source>
        <strain evidence="5">MM415A01153</strain>
        <strain evidence="4">MM415B01264</strain>
        <strain evidence="3">TM448A00526</strain>
        <strain evidence="6">TM448B01370</strain>
    </source>
</reference>
<accession>A0A6H1ZHJ0</accession>
<dbReference type="EMBL" id="MT144021">
    <property type="protein sequence ID" value="QJA46787.1"/>
    <property type="molecule type" value="Genomic_DNA"/>
</dbReference>
<evidence type="ECO:0000313" key="3">
    <source>
        <dbReference type="EMBL" id="QJA46787.1"/>
    </source>
</evidence>
<evidence type="ECO:0000256" key="1">
    <source>
        <dbReference type="SAM" id="MobiDB-lite"/>
    </source>
</evidence>
<feature type="region of interest" description="Disordered" evidence="1">
    <location>
        <begin position="130"/>
        <end position="174"/>
    </location>
</feature>
<dbReference type="EMBL" id="MT142316">
    <property type="protein sequence ID" value="QJA78030.1"/>
    <property type="molecule type" value="Genomic_DNA"/>
</dbReference>
<evidence type="ECO:0000313" key="4">
    <source>
        <dbReference type="EMBL" id="QJA59588.1"/>
    </source>
</evidence>
<keyword evidence="2" id="KW-1133">Transmembrane helix</keyword>